<evidence type="ECO:0000256" key="4">
    <source>
        <dbReference type="ARBA" id="ARBA00023125"/>
    </source>
</evidence>
<dbReference type="PROSITE" id="PS50039">
    <property type="entry name" value="FORK_HEAD_3"/>
    <property type="match status" value="1"/>
</dbReference>
<dbReference type="InterPro" id="IPR049624">
    <property type="entry name" value="FOXN1_4"/>
</dbReference>
<evidence type="ECO:0000256" key="8">
    <source>
        <dbReference type="SAM" id="MobiDB-lite"/>
    </source>
</evidence>
<dbReference type="Pfam" id="PF00250">
    <property type="entry name" value="Forkhead"/>
    <property type="match status" value="1"/>
</dbReference>
<dbReference type="GO" id="GO:0002250">
    <property type="term" value="P:adaptive immune response"/>
    <property type="evidence" value="ECO:0007669"/>
    <property type="project" value="Ensembl"/>
</dbReference>
<dbReference type="InterPro" id="IPR047401">
    <property type="entry name" value="FH_FOXN1"/>
</dbReference>
<dbReference type="GeneTree" id="ENSGT00940000158029"/>
<keyword evidence="6 7" id="KW-0539">Nucleus</keyword>
<dbReference type="PANTHER" id="PTHR46721:SF3">
    <property type="entry name" value="FORKHEAD BOX N1"/>
    <property type="match status" value="1"/>
</dbReference>
<reference evidence="11" key="2">
    <citation type="submission" date="2025-08" db="UniProtKB">
        <authorList>
            <consortium name="Ensembl"/>
        </authorList>
    </citation>
    <scope>IDENTIFICATION</scope>
</reference>
<name>A0A667XBW1_9TELE</name>
<evidence type="ECO:0000313" key="11">
    <source>
        <dbReference type="Ensembl" id="ENSMMDP00005006401.1"/>
    </source>
</evidence>
<keyword evidence="2" id="KW-0217">Developmental protein</keyword>
<dbReference type="PROSITE" id="PS00658">
    <property type="entry name" value="FORK_HEAD_2"/>
    <property type="match status" value="1"/>
</dbReference>
<accession>A0A667XBW1</accession>
<evidence type="ECO:0000256" key="3">
    <source>
        <dbReference type="ARBA" id="ARBA00023015"/>
    </source>
</evidence>
<keyword evidence="5" id="KW-0804">Transcription</keyword>
<evidence type="ECO:0000313" key="12">
    <source>
        <dbReference type="Proteomes" id="UP000472263"/>
    </source>
</evidence>
<dbReference type="InterPro" id="IPR001766">
    <property type="entry name" value="Fork_head_dom"/>
</dbReference>
<evidence type="ECO:0000256" key="9">
    <source>
        <dbReference type="SAM" id="SignalP"/>
    </source>
</evidence>
<evidence type="ECO:0000256" key="1">
    <source>
        <dbReference type="ARBA" id="ARBA00004123"/>
    </source>
</evidence>
<keyword evidence="4 7" id="KW-0238">DNA-binding</keyword>
<protein>
    <submittedName>
        <fullName evidence="11">Forkhead box N1</fullName>
    </submittedName>
</protein>
<evidence type="ECO:0000256" key="5">
    <source>
        <dbReference type="ARBA" id="ARBA00023163"/>
    </source>
</evidence>
<dbReference type="GO" id="GO:0005634">
    <property type="term" value="C:nucleus"/>
    <property type="evidence" value="ECO:0007669"/>
    <property type="project" value="UniProtKB-SubCell"/>
</dbReference>
<dbReference type="GO" id="GO:0048538">
    <property type="term" value="P:thymus development"/>
    <property type="evidence" value="ECO:0007669"/>
    <property type="project" value="Ensembl"/>
</dbReference>
<keyword evidence="9" id="KW-0732">Signal</keyword>
<evidence type="ECO:0000256" key="2">
    <source>
        <dbReference type="ARBA" id="ARBA00022473"/>
    </source>
</evidence>
<dbReference type="GO" id="GO:0000976">
    <property type="term" value="F:transcription cis-regulatory region binding"/>
    <property type="evidence" value="ECO:0007669"/>
    <property type="project" value="Ensembl"/>
</dbReference>
<dbReference type="Ensembl" id="ENSMMDT00005006567.1">
    <property type="protein sequence ID" value="ENSMMDP00005006401.1"/>
    <property type="gene ID" value="ENSMMDG00005003512.1"/>
</dbReference>
<dbReference type="FunCoup" id="A0A667XBW1">
    <property type="interactions" value="1096"/>
</dbReference>
<keyword evidence="12" id="KW-1185">Reference proteome</keyword>
<dbReference type="PRINTS" id="PR00053">
    <property type="entry name" value="FORKHEAD"/>
</dbReference>
<evidence type="ECO:0000256" key="7">
    <source>
        <dbReference type="PROSITE-ProRule" id="PRU00089"/>
    </source>
</evidence>
<dbReference type="CDD" id="cd20056">
    <property type="entry name" value="FH_FOXN1"/>
    <property type="match status" value="1"/>
</dbReference>
<dbReference type="InterPro" id="IPR036390">
    <property type="entry name" value="WH_DNA-bd_sf"/>
</dbReference>
<dbReference type="InterPro" id="IPR030456">
    <property type="entry name" value="TF_fork_head_CS_2"/>
</dbReference>
<feature type="DNA-binding region" description="Fork-head" evidence="7">
    <location>
        <begin position="83"/>
        <end position="179"/>
    </location>
</feature>
<dbReference type="PANTHER" id="PTHR46721">
    <property type="entry name" value="FORKHEAD BOX PROTEIN N1"/>
    <property type="match status" value="1"/>
</dbReference>
<dbReference type="SUPFAM" id="SSF46785">
    <property type="entry name" value="Winged helix' DNA-binding domain"/>
    <property type="match status" value="1"/>
</dbReference>
<reference evidence="11" key="1">
    <citation type="submission" date="2019-06" db="EMBL/GenBank/DDBJ databases">
        <authorList>
            <consortium name="Wellcome Sanger Institute Data Sharing"/>
        </authorList>
    </citation>
    <scope>NUCLEOTIDE SEQUENCE [LARGE SCALE GENOMIC DNA]</scope>
</reference>
<reference evidence="11" key="3">
    <citation type="submission" date="2025-09" db="UniProtKB">
        <authorList>
            <consortium name="Ensembl"/>
        </authorList>
    </citation>
    <scope>IDENTIFICATION</scope>
</reference>
<dbReference type="AlphaFoldDB" id="A0A667XBW1"/>
<keyword evidence="3" id="KW-0805">Transcription regulation</keyword>
<evidence type="ECO:0000256" key="6">
    <source>
        <dbReference type="ARBA" id="ARBA00023242"/>
    </source>
</evidence>
<feature type="chain" id="PRO_5025382331" evidence="9">
    <location>
        <begin position="18"/>
        <end position="444"/>
    </location>
</feature>
<feature type="signal peptide" evidence="9">
    <location>
        <begin position="1"/>
        <end position="17"/>
    </location>
</feature>
<evidence type="ECO:0000259" key="10">
    <source>
        <dbReference type="PROSITE" id="PS50039"/>
    </source>
</evidence>
<dbReference type="Proteomes" id="UP000472263">
    <property type="component" value="Chromosome 13"/>
</dbReference>
<dbReference type="InParanoid" id="A0A667XBW1"/>
<dbReference type="InterPro" id="IPR036388">
    <property type="entry name" value="WH-like_DNA-bd_sf"/>
</dbReference>
<dbReference type="Gene3D" id="1.10.10.10">
    <property type="entry name" value="Winged helix-like DNA-binding domain superfamily/Winged helix DNA-binding domain"/>
    <property type="match status" value="1"/>
</dbReference>
<gene>
    <name evidence="11" type="primary">FOXN1</name>
</gene>
<dbReference type="FunFam" id="1.10.10.10:FF:000122">
    <property type="entry name" value="Forkhead box protein N1"/>
    <property type="match status" value="1"/>
</dbReference>
<dbReference type="SMART" id="SM00339">
    <property type="entry name" value="FH"/>
    <property type="match status" value="1"/>
</dbReference>
<feature type="domain" description="Fork-head" evidence="10">
    <location>
        <begin position="83"/>
        <end position="179"/>
    </location>
</feature>
<organism evidence="11 12">
    <name type="scientific">Myripristis murdjan</name>
    <name type="common">pinecone soldierfish</name>
    <dbReference type="NCBI Taxonomy" id="586833"/>
    <lineage>
        <taxon>Eukaryota</taxon>
        <taxon>Metazoa</taxon>
        <taxon>Chordata</taxon>
        <taxon>Craniata</taxon>
        <taxon>Vertebrata</taxon>
        <taxon>Euteleostomi</taxon>
        <taxon>Actinopterygii</taxon>
        <taxon>Neopterygii</taxon>
        <taxon>Teleostei</taxon>
        <taxon>Neoteleostei</taxon>
        <taxon>Acanthomorphata</taxon>
        <taxon>Holocentriformes</taxon>
        <taxon>Holocentridae</taxon>
        <taxon>Myripristis</taxon>
    </lineage>
</organism>
<sequence>MSLLWLVLTCLHFGRWGKNPQGIILYIKYESSYIVCVCVCVCSPQFSSRLYTTNGQSSGSKYSHQCLSGPSQQESTAPSPFPKPIYSYSILIFMALKNSKTGSLPVSEIYSFMTEHFPYFKTAPDGWKNSVRHNLSLNKCFEKVENKSGNSSRKGCLWALNPAKVEKMQEELHKWRRKDPFSKSMLRPEDLDHLLGERPDKLKSVPLYNNRTSLSRFAQTYNTASSSFTSPQVRESIRHPQCSRISDLSQRSCYLPPAAPHPSNSFPLYSSCRQHSSSDIASTMESLNQSIAGKMPPVHSTAMQAEYSVAPRSMQDFLLEGDTSYDIDMLNPSLTDLQFQGNLWEELRQDSLMSDPDVRAVITTASTSALPSPQTPQTSSLHSMPCVSQSSEMIAFGRRKGEVYDEIGGSSVDQHISGLHPMVYSGVESLAGYLTACTTSISLL</sequence>
<proteinExistence type="predicted"/>
<comment type="subcellular location">
    <subcellularLocation>
        <location evidence="1 7">Nucleus</location>
    </subcellularLocation>
</comment>
<feature type="region of interest" description="Disordered" evidence="8">
    <location>
        <begin position="365"/>
        <end position="384"/>
    </location>
</feature>
<dbReference type="GO" id="GO:0000981">
    <property type="term" value="F:DNA-binding transcription factor activity, RNA polymerase II-specific"/>
    <property type="evidence" value="ECO:0007669"/>
    <property type="project" value="TreeGrafter"/>
</dbReference>